<dbReference type="GO" id="GO:0005829">
    <property type="term" value="C:cytosol"/>
    <property type="evidence" value="ECO:0007669"/>
    <property type="project" value="TreeGrafter"/>
</dbReference>
<gene>
    <name evidence="3" type="ORF">AMQ74_00138</name>
</gene>
<dbReference type="GO" id="GO:0030234">
    <property type="term" value="F:enzyme regulator activity"/>
    <property type="evidence" value="ECO:0007669"/>
    <property type="project" value="InterPro"/>
</dbReference>
<dbReference type="Pfam" id="PF00543">
    <property type="entry name" value="P-II"/>
    <property type="match status" value="1"/>
</dbReference>
<reference evidence="3 4" key="1">
    <citation type="journal article" date="2016" name="ISME J.">
        <title>Chasing the elusive Euryarchaeota class WSA2: genomes reveal a uniquely fastidious methyl-reducing methanogen.</title>
        <authorList>
            <person name="Nobu M.K."/>
            <person name="Narihiro T."/>
            <person name="Kuroda K."/>
            <person name="Mei R."/>
            <person name="Liu W.T."/>
        </authorList>
    </citation>
    <scope>NUCLEOTIDE SEQUENCE [LARGE SCALE GENOMIC DNA]</scope>
    <source>
        <strain evidence="3">U1lsi0528_Bin089</strain>
    </source>
</reference>
<comment type="caution">
    <text evidence="3">The sequence shown here is derived from an EMBL/GenBank/DDBJ whole genome shotgun (WGS) entry which is preliminary data.</text>
</comment>
<dbReference type="AlphaFoldDB" id="A0A150JAA5"/>
<dbReference type="SMART" id="SM00938">
    <property type="entry name" value="P-II"/>
    <property type="match status" value="1"/>
</dbReference>
<dbReference type="PRINTS" id="PR00340">
    <property type="entry name" value="PIIGLNB"/>
</dbReference>
<dbReference type="PANTHER" id="PTHR30115:SF11">
    <property type="entry name" value="NITROGEN REGULATORY PROTEIN P-II HOMOLOG"/>
    <property type="match status" value="1"/>
</dbReference>
<dbReference type="PANTHER" id="PTHR30115">
    <property type="entry name" value="NITROGEN REGULATORY PROTEIN P-II"/>
    <property type="match status" value="1"/>
</dbReference>
<dbReference type="GO" id="GO:0005524">
    <property type="term" value="F:ATP binding"/>
    <property type="evidence" value="ECO:0007669"/>
    <property type="project" value="TreeGrafter"/>
</dbReference>
<evidence type="ECO:0000256" key="1">
    <source>
        <dbReference type="PIRSR" id="PIRSR602187-50"/>
    </source>
</evidence>
<evidence type="ECO:0000313" key="3">
    <source>
        <dbReference type="EMBL" id="KYC54169.1"/>
    </source>
</evidence>
<dbReference type="PROSITE" id="PS00638">
    <property type="entry name" value="PII_GLNB_CTER"/>
    <property type="match status" value="1"/>
</dbReference>
<feature type="modified residue" description="O-UMP-tyrosine" evidence="1">
    <location>
        <position position="51"/>
    </location>
</feature>
<dbReference type="GO" id="GO:0006808">
    <property type="term" value="P:regulation of nitrogen utilization"/>
    <property type="evidence" value="ECO:0007669"/>
    <property type="project" value="InterPro"/>
</dbReference>
<protein>
    <submittedName>
        <fullName evidence="3">Putative nitrogen regulatory PII-like protein</fullName>
    </submittedName>
</protein>
<evidence type="ECO:0000313" key="4">
    <source>
        <dbReference type="Proteomes" id="UP000075578"/>
    </source>
</evidence>
<dbReference type="InterPro" id="IPR015867">
    <property type="entry name" value="N-reg_PII/ATP_PRibTrfase_C"/>
</dbReference>
<dbReference type="PATRIC" id="fig|1705564.3.peg.138"/>
<dbReference type="Proteomes" id="UP000075578">
    <property type="component" value="Unassembled WGS sequence"/>
</dbReference>
<sequence>MKKIEAIIRPEKLQDVKSALDKLGCVGMTITEVKGRGKQGGITQQWRGRQYHIDLIPKIKIELVVKTKYVDKVVNTIIESARTGNTGDGKIFVSSVEKVYRVRTGDINEDAI</sequence>
<dbReference type="PROSITE" id="PS51343">
    <property type="entry name" value="PII_GLNB_DOM"/>
    <property type="match status" value="1"/>
</dbReference>
<evidence type="ECO:0000256" key="2">
    <source>
        <dbReference type="RuleBase" id="RU003936"/>
    </source>
</evidence>
<accession>A0A150JAA5</accession>
<name>A0A150JAA5_9EURY</name>
<dbReference type="Gene3D" id="3.30.70.120">
    <property type="match status" value="1"/>
</dbReference>
<dbReference type="InterPro" id="IPR017918">
    <property type="entry name" value="N-reg_PII_CS"/>
</dbReference>
<dbReference type="SUPFAM" id="SSF54913">
    <property type="entry name" value="GlnB-like"/>
    <property type="match status" value="1"/>
</dbReference>
<keyword evidence="1" id="KW-0597">Phosphoprotein</keyword>
<proteinExistence type="inferred from homology"/>
<comment type="similarity">
    <text evidence="2">Belongs to the P(II) protein family.</text>
</comment>
<dbReference type="InterPro" id="IPR002187">
    <property type="entry name" value="N-reg_PII"/>
</dbReference>
<organism evidence="3 4">
    <name type="scientific">Candidatus Methanofastidiosum methylothiophilum</name>
    <dbReference type="NCBI Taxonomy" id="1705564"/>
    <lineage>
        <taxon>Archaea</taxon>
        <taxon>Methanobacteriati</taxon>
        <taxon>Methanobacteriota</taxon>
        <taxon>Stenosarchaea group</taxon>
        <taxon>Candidatus Methanofastidiosia</taxon>
        <taxon>Candidatus Methanofastidiosales</taxon>
        <taxon>Candidatus Methanofastidiosaceae</taxon>
        <taxon>Candidatus Methanofastidiosum</taxon>
    </lineage>
</organism>
<dbReference type="EMBL" id="LNGD01000004">
    <property type="protein sequence ID" value="KYC54169.1"/>
    <property type="molecule type" value="Genomic_DNA"/>
</dbReference>
<dbReference type="InterPro" id="IPR011322">
    <property type="entry name" value="N-reg_PII-like_a/b"/>
</dbReference>